<accession>A0ABS6YK00</accession>
<dbReference type="Proteomes" id="UP001197114">
    <property type="component" value="Unassembled WGS sequence"/>
</dbReference>
<dbReference type="Pfam" id="PF13344">
    <property type="entry name" value="Hydrolase_6"/>
    <property type="match status" value="1"/>
</dbReference>
<proteinExistence type="predicted"/>
<dbReference type="Pfam" id="PF18407">
    <property type="entry name" value="GNAT_like"/>
    <property type="match status" value="1"/>
</dbReference>
<dbReference type="SUPFAM" id="SSF56784">
    <property type="entry name" value="HAD-like"/>
    <property type="match status" value="1"/>
</dbReference>
<feature type="domain" description="GCN5-related N-acetyltransferase-like" evidence="1">
    <location>
        <begin position="288"/>
        <end position="328"/>
    </location>
</feature>
<organism evidence="2 3">
    <name type="scientific">Streptomyces anatolicus</name>
    <dbReference type="NCBI Taxonomy" id="2675858"/>
    <lineage>
        <taxon>Bacteria</taxon>
        <taxon>Bacillati</taxon>
        <taxon>Actinomycetota</taxon>
        <taxon>Actinomycetes</taxon>
        <taxon>Kitasatosporales</taxon>
        <taxon>Streptomycetaceae</taxon>
        <taxon>Streptomyces</taxon>
    </lineage>
</organism>
<dbReference type="NCBIfam" id="TIGR01460">
    <property type="entry name" value="HAD-SF-IIA"/>
    <property type="match status" value="1"/>
</dbReference>
<dbReference type="GO" id="GO:0016787">
    <property type="term" value="F:hydrolase activity"/>
    <property type="evidence" value="ECO:0007669"/>
    <property type="project" value="UniProtKB-KW"/>
</dbReference>
<gene>
    <name evidence="2" type="ORF">GKQ77_09155</name>
</gene>
<name>A0ABS6YK00_9ACTN</name>
<dbReference type="RefSeq" id="WP_219688213.1">
    <property type="nucleotide sequence ID" value="NZ_WMBF01000063.1"/>
</dbReference>
<keyword evidence="3" id="KW-1185">Reference proteome</keyword>
<evidence type="ECO:0000313" key="2">
    <source>
        <dbReference type="EMBL" id="MBW5421733.1"/>
    </source>
</evidence>
<comment type="caution">
    <text evidence="2">The sequence shown here is derived from an EMBL/GenBank/DDBJ whole genome shotgun (WGS) entry which is preliminary data.</text>
</comment>
<dbReference type="InterPro" id="IPR023214">
    <property type="entry name" value="HAD_sf"/>
</dbReference>
<dbReference type="EMBL" id="WMBF01000063">
    <property type="protein sequence ID" value="MBW5421733.1"/>
    <property type="molecule type" value="Genomic_DNA"/>
</dbReference>
<evidence type="ECO:0000259" key="1">
    <source>
        <dbReference type="Pfam" id="PF18407"/>
    </source>
</evidence>
<dbReference type="Gene3D" id="3.40.50.1000">
    <property type="entry name" value="HAD superfamily/HAD-like"/>
    <property type="match status" value="2"/>
</dbReference>
<dbReference type="InterPro" id="IPR006357">
    <property type="entry name" value="HAD-SF_hydro_IIA"/>
</dbReference>
<reference evidence="2 3" key="1">
    <citation type="submission" date="2019-11" db="EMBL/GenBank/DDBJ databases">
        <authorList>
            <person name="Ay H."/>
        </authorList>
    </citation>
    <scope>NUCLEOTIDE SEQUENCE [LARGE SCALE GENOMIC DNA]</scope>
    <source>
        <strain evidence="2 3">BG9H</strain>
    </source>
</reference>
<dbReference type="PANTHER" id="PTHR19288">
    <property type="entry name" value="4-NITROPHENYLPHOSPHATASE-RELATED"/>
    <property type="match status" value="1"/>
</dbReference>
<dbReference type="InterPro" id="IPR036412">
    <property type="entry name" value="HAD-like_sf"/>
</dbReference>
<protein>
    <submittedName>
        <fullName evidence="2">HAD-IIA family hydrolase</fullName>
    </submittedName>
</protein>
<keyword evidence="2" id="KW-0378">Hydrolase</keyword>
<dbReference type="InterPro" id="IPR041065">
    <property type="entry name" value="GNAT-like"/>
</dbReference>
<sequence length="341" mass="35543">MTRQLAVDDEPLPLLLAQAYDTALLDLDGVVYVGPYAVEHAAPSLARAEALGMRLAYVTNNGYRTPLAVCEHLRRLGLPAAEDDVVTSAQAAARLAAELRPPVVRVLAIGGEALLAALRAHGLEPVRSADDEPDCVVQGFAPSVSWRELAEASYAVGRGVPWIVTNADPNAPTHRGTAPGNGALADVVRAATGATPMVAGKPSAALLREGAARTGARRPLMVGDRLDTDVQGARSAGFDSLLVLTGATTPRELLTAPEPQRPTHMAADLRGLLAPARRVEEDAGGYRCGGWRGGVRDRELTLTGRGDPGDALWAACRAAWSAPGPVSTAKALAMLDQCARG</sequence>
<dbReference type="PANTHER" id="PTHR19288:SF95">
    <property type="entry name" value="D-GLYCEROL 3-PHOSPHATE PHOSPHATASE"/>
    <property type="match status" value="1"/>
</dbReference>
<dbReference type="Pfam" id="PF13242">
    <property type="entry name" value="Hydrolase_like"/>
    <property type="match status" value="1"/>
</dbReference>
<evidence type="ECO:0000313" key="3">
    <source>
        <dbReference type="Proteomes" id="UP001197114"/>
    </source>
</evidence>